<name>A0AAV9VCX8_9PEZI</name>
<proteinExistence type="predicted"/>
<feature type="compositionally biased region" description="Basic residues" evidence="1">
    <location>
        <begin position="185"/>
        <end position="203"/>
    </location>
</feature>
<keyword evidence="3" id="KW-1185">Reference proteome</keyword>
<protein>
    <submittedName>
        <fullName evidence="2">Uncharacterized protein</fullName>
    </submittedName>
</protein>
<feature type="region of interest" description="Disordered" evidence="1">
    <location>
        <begin position="1"/>
        <end position="221"/>
    </location>
</feature>
<gene>
    <name evidence="2" type="ORF">TWF696_000836</name>
</gene>
<evidence type="ECO:0000313" key="3">
    <source>
        <dbReference type="Proteomes" id="UP001375240"/>
    </source>
</evidence>
<accession>A0AAV9VCX8</accession>
<evidence type="ECO:0000313" key="2">
    <source>
        <dbReference type="EMBL" id="KAK6359694.1"/>
    </source>
</evidence>
<feature type="compositionally biased region" description="Low complexity" evidence="1">
    <location>
        <begin position="74"/>
        <end position="88"/>
    </location>
</feature>
<sequence length="288" mass="31432">MAAPPSNHERQPPASSKRKRKKTKRSRDPTDDTPKAFARLMAFATTGKLPNGLDDPKPGATSKKRKRSAPSNDATAAPGPSATASSTTHPKDADLDVATDIPTSTSSQNLTLLPGEKFSDFSRRVDAAIPISFKGLQRGEDNPKRKKKKKKDAKDDGEAPADNPEEVTEDSYDFDDNGDPLPNHLKPHSHTHTQTHNKSKSRKDRSPSPFAELRQQRGAVQRTINDVVQAPPSLVVPKEKLRDKTKPQVGGLVPKSSGSLARREMLEVERQSVVERYRALMAAKSGGL</sequence>
<dbReference type="PANTHER" id="PTHR40644:SF1">
    <property type="entry name" value="UPF0653 PROTEIN C607.02C"/>
    <property type="match status" value="1"/>
</dbReference>
<feature type="compositionally biased region" description="Acidic residues" evidence="1">
    <location>
        <begin position="163"/>
        <end position="178"/>
    </location>
</feature>
<dbReference type="Proteomes" id="UP001375240">
    <property type="component" value="Unassembled WGS sequence"/>
</dbReference>
<dbReference type="EMBL" id="JAVHNQ010000001">
    <property type="protein sequence ID" value="KAK6359694.1"/>
    <property type="molecule type" value="Genomic_DNA"/>
</dbReference>
<feature type="compositionally biased region" description="Basic residues" evidence="1">
    <location>
        <begin position="16"/>
        <end position="25"/>
    </location>
</feature>
<feature type="compositionally biased region" description="Polar residues" evidence="1">
    <location>
        <begin position="101"/>
        <end position="111"/>
    </location>
</feature>
<feature type="compositionally biased region" description="Basic and acidic residues" evidence="1">
    <location>
        <begin position="117"/>
        <end position="126"/>
    </location>
</feature>
<dbReference type="PANTHER" id="PTHR40644">
    <property type="entry name" value="UPF0653 PROTEIN C607.02C"/>
    <property type="match status" value="1"/>
</dbReference>
<comment type="caution">
    <text evidence="2">The sequence shown here is derived from an EMBL/GenBank/DDBJ whole genome shotgun (WGS) entry which is preliminary data.</text>
</comment>
<evidence type="ECO:0000256" key="1">
    <source>
        <dbReference type="SAM" id="MobiDB-lite"/>
    </source>
</evidence>
<dbReference type="AlphaFoldDB" id="A0AAV9VCX8"/>
<reference evidence="2 3" key="1">
    <citation type="submission" date="2019-10" db="EMBL/GenBank/DDBJ databases">
        <authorList>
            <person name="Palmer J.M."/>
        </authorList>
    </citation>
    <scope>NUCLEOTIDE SEQUENCE [LARGE SCALE GENOMIC DNA]</scope>
    <source>
        <strain evidence="2 3">TWF696</strain>
    </source>
</reference>
<organism evidence="2 3">
    <name type="scientific">Orbilia brochopaga</name>
    <dbReference type="NCBI Taxonomy" id="3140254"/>
    <lineage>
        <taxon>Eukaryota</taxon>
        <taxon>Fungi</taxon>
        <taxon>Dikarya</taxon>
        <taxon>Ascomycota</taxon>
        <taxon>Pezizomycotina</taxon>
        <taxon>Orbiliomycetes</taxon>
        <taxon>Orbiliales</taxon>
        <taxon>Orbiliaceae</taxon>
        <taxon>Orbilia</taxon>
    </lineage>
</organism>